<dbReference type="CDD" id="cd03811">
    <property type="entry name" value="GT4_GT28_WabH-like"/>
    <property type="match status" value="1"/>
</dbReference>
<dbReference type="InterPro" id="IPR001296">
    <property type="entry name" value="Glyco_trans_1"/>
</dbReference>
<protein>
    <submittedName>
        <fullName evidence="3">Alpha-N-acetylgalactosaminyltransferase</fullName>
    </submittedName>
</protein>
<evidence type="ECO:0000259" key="2">
    <source>
        <dbReference type="Pfam" id="PF13439"/>
    </source>
</evidence>
<dbReference type="GO" id="GO:1901135">
    <property type="term" value="P:carbohydrate derivative metabolic process"/>
    <property type="evidence" value="ECO:0007669"/>
    <property type="project" value="UniProtKB-ARBA"/>
</dbReference>
<keyword evidence="3" id="KW-0808">Transferase</keyword>
<dbReference type="Pfam" id="PF13439">
    <property type="entry name" value="Glyco_transf_4"/>
    <property type="match status" value="1"/>
</dbReference>
<dbReference type="PANTHER" id="PTHR12526">
    <property type="entry name" value="GLYCOSYLTRANSFERASE"/>
    <property type="match status" value="1"/>
</dbReference>
<dbReference type="Gene3D" id="3.40.50.2000">
    <property type="entry name" value="Glycogen Phosphorylase B"/>
    <property type="match status" value="2"/>
</dbReference>
<feature type="domain" description="Glycosyl transferase family 1" evidence="1">
    <location>
        <begin position="167"/>
        <end position="319"/>
    </location>
</feature>
<organism evidence="3">
    <name type="scientific">Enterobacter cloacae</name>
    <dbReference type="NCBI Taxonomy" id="550"/>
    <lineage>
        <taxon>Bacteria</taxon>
        <taxon>Pseudomonadati</taxon>
        <taxon>Pseudomonadota</taxon>
        <taxon>Gammaproteobacteria</taxon>
        <taxon>Enterobacterales</taxon>
        <taxon>Enterobacteriaceae</taxon>
        <taxon>Enterobacter</taxon>
        <taxon>Enterobacter cloacae complex</taxon>
    </lineage>
</organism>
<sequence>MKIAIVIPTLTLGGAEKVALETANELDRIGHNVHVIVMSNKVILTASPNVTIHEGVDGFFQLAKALKLLKIDYCISYMERANLFSSVACKIIGITHCATVHTAPIAGFKMRSRKNRIAISFTYRLLRFLNTKVVGVSRGIIDDLNKLYGIKNSYVVPNFIDVNEIEQFSKEKEQIEAYDYVFVGRLSKIKGCHVLIEALANIKAQGKINKIRVAVVGDGPEYNQISQLITQYGLQKNVHLIGARINPYPYMLNAAAIIVPSFAEGFGMVVLEALSLGRKVIFSRCDFGPKEIIDTNFAEFSHLGFKNPSDDLAASISELATILVNEVENKTVYDKSFVRFKVEANYNKQIICKLLLDVLER</sequence>
<name>A0A6B9XUK8_ENTCL</name>
<proteinExistence type="predicted"/>
<dbReference type="SUPFAM" id="SSF53756">
    <property type="entry name" value="UDP-Glycosyltransferase/glycogen phosphorylase"/>
    <property type="match status" value="1"/>
</dbReference>
<feature type="domain" description="Glycosyltransferase subfamily 4-like N-terminal" evidence="2">
    <location>
        <begin position="13"/>
        <end position="163"/>
    </location>
</feature>
<dbReference type="Pfam" id="PF00534">
    <property type="entry name" value="Glycos_transf_1"/>
    <property type="match status" value="1"/>
</dbReference>
<dbReference type="InterPro" id="IPR028098">
    <property type="entry name" value="Glyco_trans_4-like_N"/>
</dbReference>
<evidence type="ECO:0000313" key="3">
    <source>
        <dbReference type="EMBL" id="QHR93281.1"/>
    </source>
</evidence>
<dbReference type="AlphaFoldDB" id="A0A6B9XUK8"/>
<evidence type="ECO:0000259" key="1">
    <source>
        <dbReference type="Pfam" id="PF00534"/>
    </source>
</evidence>
<dbReference type="PANTHER" id="PTHR12526:SF630">
    <property type="entry name" value="GLYCOSYLTRANSFERASE"/>
    <property type="match status" value="1"/>
</dbReference>
<reference evidence="3" key="1">
    <citation type="submission" date="2019-03" db="EMBL/GenBank/DDBJ databases">
        <title>Genetic characterization of the O-antigen and development of a molecular serotyping scheme for Enterobacter cloacae.</title>
        <authorList>
            <person name="Li Y."/>
            <person name="Huang J."/>
            <person name="Wang X."/>
            <person name="Xu C."/>
            <person name="Han T."/>
            <person name="Guo X."/>
        </authorList>
    </citation>
    <scope>NUCLEOTIDE SEQUENCE</scope>
    <source>
        <strain evidence="3">NCTC 11587</strain>
    </source>
</reference>
<dbReference type="GO" id="GO:0016757">
    <property type="term" value="F:glycosyltransferase activity"/>
    <property type="evidence" value="ECO:0007669"/>
    <property type="project" value="InterPro"/>
</dbReference>
<dbReference type="EMBL" id="MK595730">
    <property type="protein sequence ID" value="QHR93281.1"/>
    <property type="molecule type" value="Genomic_DNA"/>
</dbReference>
<accession>A0A6B9XUK8</accession>